<sequence length="190" mass="21537">MQNPEMSLIEKLDNGLTKGLCLLLGWIKTAFIWLSGLISLIGLPIIIFEYGEGSADLSRIEWIFMPLMLLLLWRHVNYCKHFETGFWRSISRLMIFIGMLLMLQLVFIGIVAGLLSVTDDAEMTTNSLEAFLKFLAMADPLSEILNYGLLLITVYLSAPYMRTLPTAKINTEQPNNNENINSAFRTEPTL</sequence>
<accession>A0A0F9VDT5</accession>
<organism evidence="3">
    <name type="scientific">marine sediment metagenome</name>
    <dbReference type="NCBI Taxonomy" id="412755"/>
    <lineage>
        <taxon>unclassified sequences</taxon>
        <taxon>metagenomes</taxon>
        <taxon>ecological metagenomes</taxon>
    </lineage>
</organism>
<keyword evidence="2" id="KW-0812">Transmembrane</keyword>
<feature type="transmembrane region" description="Helical" evidence="2">
    <location>
        <begin position="90"/>
        <end position="115"/>
    </location>
</feature>
<protein>
    <submittedName>
        <fullName evidence="3">Uncharacterized protein</fullName>
    </submittedName>
</protein>
<feature type="transmembrane region" description="Helical" evidence="2">
    <location>
        <begin position="144"/>
        <end position="161"/>
    </location>
</feature>
<feature type="transmembrane region" description="Helical" evidence="2">
    <location>
        <begin position="20"/>
        <end position="48"/>
    </location>
</feature>
<evidence type="ECO:0000256" key="2">
    <source>
        <dbReference type="SAM" id="Phobius"/>
    </source>
</evidence>
<dbReference type="AlphaFoldDB" id="A0A0F9VDT5"/>
<keyword evidence="2" id="KW-0472">Membrane</keyword>
<evidence type="ECO:0000256" key="1">
    <source>
        <dbReference type="SAM" id="MobiDB-lite"/>
    </source>
</evidence>
<evidence type="ECO:0000313" key="3">
    <source>
        <dbReference type="EMBL" id="KKN97917.1"/>
    </source>
</evidence>
<gene>
    <name evidence="3" type="ORF">LCGC14_0151130</name>
</gene>
<reference evidence="3" key="1">
    <citation type="journal article" date="2015" name="Nature">
        <title>Complex archaea that bridge the gap between prokaryotes and eukaryotes.</title>
        <authorList>
            <person name="Spang A."/>
            <person name="Saw J.H."/>
            <person name="Jorgensen S.L."/>
            <person name="Zaremba-Niedzwiedzka K."/>
            <person name="Martijn J."/>
            <person name="Lind A.E."/>
            <person name="van Eijk R."/>
            <person name="Schleper C."/>
            <person name="Guy L."/>
            <person name="Ettema T.J."/>
        </authorList>
    </citation>
    <scope>NUCLEOTIDE SEQUENCE</scope>
</reference>
<proteinExistence type="predicted"/>
<name>A0A0F9VDT5_9ZZZZ</name>
<dbReference type="EMBL" id="LAZR01000054">
    <property type="protein sequence ID" value="KKN97917.1"/>
    <property type="molecule type" value="Genomic_DNA"/>
</dbReference>
<keyword evidence="2" id="KW-1133">Transmembrane helix</keyword>
<feature type="region of interest" description="Disordered" evidence="1">
    <location>
        <begin position="171"/>
        <end position="190"/>
    </location>
</feature>
<comment type="caution">
    <text evidence="3">The sequence shown here is derived from an EMBL/GenBank/DDBJ whole genome shotgun (WGS) entry which is preliminary data.</text>
</comment>
<feature type="compositionally biased region" description="Low complexity" evidence="1">
    <location>
        <begin position="171"/>
        <end position="181"/>
    </location>
</feature>
<feature type="transmembrane region" description="Helical" evidence="2">
    <location>
        <begin position="60"/>
        <end position="78"/>
    </location>
</feature>